<dbReference type="Proteomes" id="UP000584931">
    <property type="component" value="Unassembled WGS sequence"/>
</dbReference>
<proteinExistence type="predicted"/>
<name>A0A7Z0BKB7_9ACTN</name>
<dbReference type="RefSeq" id="WP_170293701.1">
    <property type="nucleotide sequence ID" value="NZ_JACCHL010000001.1"/>
</dbReference>
<evidence type="ECO:0000313" key="2">
    <source>
        <dbReference type="EMBL" id="NYH52234.1"/>
    </source>
</evidence>
<organism evidence="2 3">
    <name type="scientific">Nocardiopsis sinuspersici</name>
    <dbReference type="NCBI Taxonomy" id="501010"/>
    <lineage>
        <taxon>Bacteria</taxon>
        <taxon>Bacillati</taxon>
        <taxon>Actinomycetota</taxon>
        <taxon>Actinomycetes</taxon>
        <taxon>Streptosporangiales</taxon>
        <taxon>Nocardiopsidaceae</taxon>
        <taxon>Nocardiopsis</taxon>
    </lineage>
</organism>
<protein>
    <submittedName>
        <fullName evidence="2">Uncharacterized protein</fullName>
    </submittedName>
</protein>
<comment type="caution">
    <text evidence="2">The sequence shown here is derived from an EMBL/GenBank/DDBJ whole genome shotgun (WGS) entry which is preliminary data.</text>
</comment>
<dbReference type="EMBL" id="JACCHL010000001">
    <property type="protein sequence ID" value="NYH52234.1"/>
    <property type="molecule type" value="Genomic_DNA"/>
</dbReference>
<evidence type="ECO:0000313" key="3">
    <source>
        <dbReference type="Proteomes" id="UP000584931"/>
    </source>
</evidence>
<sequence>MGAKRPRAPRVDREQRGEGIPRTAMEAFATRGYGGAFPARAFDRAAARPETHTRLGCS</sequence>
<feature type="region of interest" description="Disordered" evidence="1">
    <location>
        <begin position="1"/>
        <end position="20"/>
    </location>
</feature>
<evidence type="ECO:0000256" key="1">
    <source>
        <dbReference type="SAM" id="MobiDB-lite"/>
    </source>
</evidence>
<feature type="compositionally biased region" description="Basic and acidic residues" evidence="1">
    <location>
        <begin position="9"/>
        <end position="19"/>
    </location>
</feature>
<accession>A0A7Z0BKB7</accession>
<dbReference type="AlphaFoldDB" id="A0A7Z0BKB7"/>
<reference evidence="2 3" key="1">
    <citation type="submission" date="2020-07" db="EMBL/GenBank/DDBJ databases">
        <title>Sequencing the genomes of 1000 actinobacteria strains.</title>
        <authorList>
            <person name="Klenk H.-P."/>
        </authorList>
    </citation>
    <scope>NUCLEOTIDE SEQUENCE [LARGE SCALE GENOMIC DNA]</scope>
    <source>
        <strain evidence="2 3">DSM 45278</strain>
    </source>
</reference>
<gene>
    <name evidence="2" type="ORF">HNR06_001823</name>
</gene>